<evidence type="ECO:0000256" key="1">
    <source>
        <dbReference type="SAM" id="Phobius"/>
    </source>
</evidence>
<dbReference type="GeneID" id="39987809"/>
<dbReference type="EMBL" id="NBCO01000027">
    <property type="protein sequence ID" value="ORC86546.1"/>
    <property type="molecule type" value="Genomic_DNA"/>
</dbReference>
<evidence type="ECO:0000313" key="3">
    <source>
        <dbReference type="Proteomes" id="UP000192257"/>
    </source>
</evidence>
<feature type="transmembrane region" description="Helical" evidence="1">
    <location>
        <begin position="68"/>
        <end position="93"/>
    </location>
</feature>
<dbReference type="Proteomes" id="UP000192257">
    <property type="component" value="Unassembled WGS sequence"/>
</dbReference>
<feature type="transmembrane region" description="Helical" evidence="1">
    <location>
        <begin position="113"/>
        <end position="135"/>
    </location>
</feature>
<organism evidence="2 3">
    <name type="scientific">Trypanosoma theileri</name>
    <dbReference type="NCBI Taxonomy" id="67003"/>
    <lineage>
        <taxon>Eukaryota</taxon>
        <taxon>Discoba</taxon>
        <taxon>Euglenozoa</taxon>
        <taxon>Kinetoplastea</taxon>
        <taxon>Metakinetoplastina</taxon>
        <taxon>Trypanosomatida</taxon>
        <taxon>Trypanosomatidae</taxon>
        <taxon>Trypanosoma</taxon>
    </lineage>
</organism>
<accession>A0A1X0NPA7</accession>
<gene>
    <name evidence="2" type="ORF">TM35_000271360</name>
</gene>
<reference evidence="2 3" key="1">
    <citation type="submission" date="2017-03" db="EMBL/GenBank/DDBJ databases">
        <title>An alternative strategy for trypanosome survival in the mammalian bloodstream revealed through genome and transcriptome analysis of the ubiquitous bovine parasite Trypanosoma (Megatrypanum) theileri.</title>
        <authorList>
            <person name="Kelly S."/>
            <person name="Ivens A."/>
            <person name="Mott A."/>
            <person name="O'Neill E."/>
            <person name="Emms D."/>
            <person name="Macleod O."/>
            <person name="Voorheis P."/>
            <person name="Matthews J."/>
            <person name="Matthews K."/>
            <person name="Carrington M."/>
        </authorList>
    </citation>
    <scope>NUCLEOTIDE SEQUENCE [LARGE SCALE GENOMIC DNA]</scope>
    <source>
        <strain evidence="2">Edinburgh</strain>
    </source>
</reference>
<comment type="caution">
    <text evidence="2">The sequence shown here is derived from an EMBL/GenBank/DDBJ whole genome shotgun (WGS) entry which is preliminary data.</text>
</comment>
<keyword evidence="1" id="KW-0472">Membrane</keyword>
<keyword evidence="3" id="KW-1185">Reference proteome</keyword>
<evidence type="ECO:0000313" key="2">
    <source>
        <dbReference type="EMBL" id="ORC86546.1"/>
    </source>
</evidence>
<keyword evidence="1" id="KW-1133">Transmembrane helix</keyword>
<dbReference type="VEuPathDB" id="TriTrypDB:TM35_000271360"/>
<dbReference type="AlphaFoldDB" id="A0A1X0NPA7"/>
<protein>
    <submittedName>
        <fullName evidence="2">Uncharacterized protein</fullName>
    </submittedName>
</protein>
<name>A0A1X0NPA7_9TRYP</name>
<keyword evidence="1" id="KW-0812">Transmembrane</keyword>
<sequence length="141" mass="15501">MKRPSPAQWRAPSAVATASWRYAPLGRPREIATTMWQGRWRPHGGHRFDTGKGGWGGANLRRNASPRILFYPFCLASDASAGGFASLLLAALPCLGEGAENRKFILPVGKEKWQGYGAQILLDGISLFLIVAKVVQQFCFR</sequence>
<dbReference type="RefSeq" id="XP_028880612.1">
    <property type="nucleotide sequence ID" value="XM_029028029.1"/>
</dbReference>
<proteinExistence type="predicted"/>